<evidence type="ECO:0000313" key="2">
    <source>
        <dbReference type="EMBL" id="RJE82566.1"/>
    </source>
</evidence>
<keyword evidence="3" id="KW-1185">Reference proteome</keyword>
<keyword evidence="1" id="KW-0175">Coiled coil</keyword>
<proteinExistence type="predicted"/>
<sequence>MNMVLTVEASEYLERAIEYRDRDRRHIAGEVSRLWVQIVSRIDDPTPCMSRFIEWKNSLKRQLFTSDLCLLARVCSSSIPLKGYAIDFAVEAAKILQNERMEAEQKVEGFCEIARSIFVLNPGEANCYFDQAVEVAGRMGQEHLDYWKAVIELSEQAATIDSPQPELAYRVSRGAEVAYEYVARDKYFDWEGTVEAITMLCPASSLAILSRWRDRDFGWQERILPMALSKLVDMGEISHLGQLSTIGFDIHSRTRDLPIVRVIQQLEDQHGSSERSAEEKRKKLRERLERLDSMVRLSELLARDIQHELDELDGS</sequence>
<gene>
    <name evidence="2" type="ORF">D3P04_19590</name>
</gene>
<dbReference type="OrthoDB" id="4770405at2"/>
<dbReference type="RefSeq" id="WP_119751558.1">
    <property type="nucleotide sequence ID" value="NZ_QZCG01000015.1"/>
</dbReference>
<comment type="caution">
    <text evidence="2">The sequence shown here is derived from an EMBL/GenBank/DDBJ whole genome shotgun (WGS) entry which is preliminary data.</text>
</comment>
<evidence type="ECO:0000256" key="1">
    <source>
        <dbReference type="SAM" id="Coils"/>
    </source>
</evidence>
<accession>A0A418SNN9</accession>
<protein>
    <submittedName>
        <fullName evidence="2">Uncharacterized protein</fullName>
    </submittedName>
</protein>
<organism evidence="2 3">
    <name type="scientific">Paracoccus onubensis</name>
    <dbReference type="NCBI Taxonomy" id="1675788"/>
    <lineage>
        <taxon>Bacteria</taxon>
        <taxon>Pseudomonadati</taxon>
        <taxon>Pseudomonadota</taxon>
        <taxon>Alphaproteobacteria</taxon>
        <taxon>Rhodobacterales</taxon>
        <taxon>Paracoccaceae</taxon>
        <taxon>Paracoccus</taxon>
    </lineage>
</organism>
<dbReference type="EMBL" id="QZCG01000015">
    <property type="protein sequence ID" value="RJE82566.1"/>
    <property type="molecule type" value="Genomic_DNA"/>
</dbReference>
<dbReference type="AlphaFoldDB" id="A0A418SNN9"/>
<evidence type="ECO:0000313" key="3">
    <source>
        <dbReference type="Proteomes" id="UP000284202"/>
    </source>
</evidence>
<dbReference type="Proteomes" id="UP000284202">
    <property type="component" value="Unassembled WGS sequence"/>
</dbReference>
<reference evidence="3" key="1">
    <citation type="submission" date="2018-09" db="EMBL/GenBank/DDBJ databases">
        <title>Acidovorax cavernicola nov. sp. isolated from Gruta de las Maravillas (Aracena, Spain).</title>
        <authorList>
            <person name="Jurado V."/>
            <person name="Gutierrez-Patricio S."/>
            <person name="Gonzalez-Pimentel J.L."/>
            <person name="Miller A.Z."/>
            <person name="Laiz L."/>
            <person name="Saiz-Jimenez C."/>
        </authorList>
    </citation>
    <scope>NUCLEOTIDE SEQUENCE [LARGE SCALE GENOMIC DNA]</scope>
    <source>
        <strain evidence="3">1011MAR3C25</strain>
    </source>
</reference>
<name>A0A418SNN9_9RHOB</name>
<feature type="coiled-coil region" evidence="1">
    <location>
        <begin position="263"/>
        <end position="294"/>
    </location>
</feature>